<dbReference type="InterPro" id="IPR002816">
    <property type="entry name" value="TraB/PrgY/GumN_fam"/>
</dbReference>
<name>A0A1L3J908_9SPHN</name>
<protein>
    <recommendedName>
        <fullName evidence="4">TraB/GumN family protein</fullName>
    </recommendedName>
</protein>
<keyword evidence="3" id="KW-1185">Reference proteome</keyword>
<keyword evidence="1" id="KW-1133">Transmembrane helix</keyword>
<evidence type="ECO:0000313" key="3">
    <source>
        <dbReference type="Proteomes" id="UP000242561"/>
    </source>
</evidence>
<dbReference type="Pfam" id="PF01963">
    <property type="entry name" value="TraB_PrgY_gumN"/>
    <property type="match status" value="1"/>
</dbReference>
<sequence length="311" mass="34608">MNKKRILIILSMIIAIFAVAYYAWSSYAVPKEEMVAGNRSGTPALWKISHKDDDKAGHAYLFGTVHLLPDGINWRSASIEQAMEDSDILYVEVVGLEDTDKVAKIFTEMGIKKGLPPIEKRIDPKLKPKFDMAMKDVPVPAFVLDNMKSWTAALTIASASSAKLGLKQDQGVDHILIAQFTSQQKPIMGLEKLEEQFGFFDSLNEEKQREMLNSVLSGTGKSREGFEKLMTAWLKGDVSGLLSEKGDDMLSVPEIREKLLDGRNRNWVNILDKQLQNNQKIFVGVGAAHLAGDKGVVQLLADKGYKVERVQ</sequence>
<evidence type="ECO:0000313" key="2">
    <source>
        <dbReference type="EMBL" id="APG61619.1"/>
    </source>
</evidence>
<proteinExistence type="predicted"/>
<reference evidence="2 3" key="1">
    <citation type="submission" date="2016-11" db="EMBL/GenBank/DDBJ databases">
        <title>Sphingorhabdus sp. LPB0140, isolated from marine environment.</title>
        <authorList>
            <person name="Kim E."/>
            <person name="Yi H."/>
        </authorList>
    </citation>
    <scope>NUCLEOTIDE SEQUENCE [LARGE SCALE GENOMIC DNA]</scope>
    <source>
        <strain evidence="2 3">LPB0140</strain>
    </source>
</reference>
<dbReference type="PANTHER" id="PTHR40590">
    <property type="entry name" value="CYTOPLASMIC PROTEIN-RELATED"/>
    <property type="match status" value="1"/>
</dbReference>
<evidence type="ECO:0000256" key="1">
    <source>
        <dbReference type="SAM" id="Phobius"/>
    </source>
</evidence>
<gene>
    <name evidence="2" type="ORF">LPB140_00800</name>
</gene>
<dbReference type="AlphaFoldDB" id="A0A1L3J908"/>
<feature type="transmembrane region" description="Helical" evidence="1">
    <location>
        <begin position="7"/>
        <end position="24"/>
    </location>
</feature>
<dbReference type="InterPro" id="IPR047111">
    <property type="entry name" value="YbaP-like"/>
</dbReference>
<accession>A0A1L3J908</accession>
<dbReference type="PANTHER" id="PTHR40590:SF1">
    <property type="entry name" value="CYTOPLASMIC PROTEIN"/>
    <property type="match status" value="1"/>
</dbReference>
<dbReference type="EMBL" id="CP018154">
    <property type="protein sequence ID" value="APG61619.1"/>
    <property type="molecule type" value="Genomic_DNA"/>
</dbReference>
<organism evidence="2 3">
    <name type="scientific">Sphingorhabdus lutea</name>
    <dbReference type="NCBI Taxonomy" id="1913578"/>
    <lineage>
        <taxon>Bacteria</taxon>
        <taxon>Pseudomonadati</taxon>
        <taxon>Pseudomonadota</taxon>
        <taxon>Alphaproteobacteria</taxon>
        <taxon>Sphingomonadales</taxon>
        <taxon>Sphingomonadaceae</taxon>
        <taxon>Sphingorhabdus</taxon>
    </lineage>
</organism>
<dbReference type="Proteomes" id="UP000242561">
    <property type="component" value="Chromosome"/>
</dbReference>
<evidence type="ECO:0008006" key="4">
    <source>
        <dbReference type="Google" id="ProtNLM"/>
    </source>
</evidence>
<dbReference type="STRING" id="1913578.LPB140_00800"/>
<keyword evidence="1" id="KW-0472">Membrane</keyword>
<dbReference type="RefSeq" id="WP_072558264.1">
    <property type="nucleotide sequence ID" value="NZ_CP018154.1"/>
</dbReference>
<dbReference type="OrthoDB" id="9806326at2"/>
<dbReference type="KEGG" id="sphl:LPB140_00800"/>
<dbReference type="CDD" id="cd14789">
    <property type="entry name" value="Tiki"/>
    <property type="match status" value="1"/>
</dbReference>
<keyword evidence="1" id="KW-0812">Transmembrane</keyword>